<keyword evidence="1" id="KW-0472">Membrane</keyword>
<dbReference type="Proteomes" id="UP000184147">
    <property type="component" value="Unassembled WGS sequence"/>
</dbReference>
<keyword evidence="1" id="KW-1133">Transmembrane helix</keyword>
<evidence type="ECO:0000259" key="2">
    <source>
        <dbReference type="Pfam" id="PF07853"/>
    </source>
</evidence>
<dbReference type="RefSeq" id="WP_073365251.1">
    <property type="nucleotide sequence ID" value="NZ_FQVQ01000020.1"/>
</dbReference>
<dbReference type="OrthoDB" id="9808690at2"/>
<dbReference type="EMBL" id="FQVQ01000020">
    <property type="protein sequence ID" value="SHF79893.1"/>
    <property type="molecule type" value="Genomic_DNA"/>
</dbReference>
<sequence length="165" mass="18480">MTPQPKIQVPLTTADRLLEGVALLLLLGSWMYAFVMYPKLPETIAIHFDGQGNPDGYGGKIFFWGETLAGTALYALLTFLGRHPEWFNYPVAITSSNAPRLYHWALQMMRSLKVVLVGIFAAIQWQTVQVALRPDFSGTSYVIGGILVALFGTIFYYLIQLFKQS</sequence>
<dbReference type="Pfam" id="PF07853">
    <property type="entry name" value="DUF1648"/>
    <property type="match status" value="1"/>
</dbReference>
<organism evidence="3 4">
    <name type="scientific">Flavobacterium fontis</name>
    <dbReference type="NCBI Taxonomy" id="1124188"/>
    <lineage>
        <taxon>Bacteria</taxon>
        <taxon>Pseudomonadati</taxon>
        <taxon>Bacteroidota</taxon>
        <taxon>Flavobacteriia</taxon>
        <taxon>Flavobacteriales</taxon>
        <taxon>Flavobacteriaceae</taxon>
        <taxon>Flavobacterium</taxon>
    </lineage>
</organism>
<dbReference type="STRING" id="1124188.SAMN05444377_1206"/>
<gene>
    <name evidence="3" type="ORF">SAMN05444377_1206</name>
</gene>
<feature type="transmembrane region" description="Helical" evidence="1">
    <location>
        <begin position="61"/>
        <end position="80"/>
    </location>
</feature>
<evidence type="ECO:0000313" key="4">
    <source>
        <dbReference type="Proteomes" id="UP000184147"/>
    </source>
</evidence>
<proteinExistence type="predicted"/>
<dbReference type="InterPro" id="IPR012867">
    <property type="entry name" value="DUF1648"/>
</dbReference>
<accession>A0A1M5EKQ4</accession>
<feature type="transmembrane region" description="Helical" evidence="1">
    <location>
        <begin position="20"/>
        <end position="40"/>
    </location>
</feature>
<dbReference type="AlphaFoldDB" id="A0A1M5EKQ4"/>
<reference evidence="3 4" key="1">
    <citation type="submission" date="2016-11" db="EMBL/GenBank/DDBJ databases">
        <authorList>
            <person name="Jaros S."/>
            <person name="Januszkiewicz K."/>
            <person name="Wedrychowicz H."/>
        </authorList>
    </citation>
    <scope>NUCLEOTIDE SEQUENCE [LARGE SCALE GENOMIC DNA]</scope>
    <source>
        <strain evidence="3 4">DSM 25660</strain>
    </source>
</reference>
<protein>
    <recommendedName>
        <fullName evidence="2">DUF1648 domain-containing protein</fullName>
    </recommendedName>
</protein>
<feature type="domain" description="DUF1648" evidence="2">
    <location>
        <begin position="24"/>
        <end position="64"/>
    </location>
</feature>
<keyword evidence="1" id="KW-0812">Transmembrane</keyword>
<name>A0A1M5EKQ4_9FLAO</name>
<keyword evidence="4" id="KW-1185">Reference proteome</keyword>
<evidence type="ECO:0000313" key="3">
    <source>
        <dbReference type="EMBL" id="SHF79893.1"/>
    </source>
</evidence>
<feature type="transmembrane region" description="Helical" evidence="1">
    <location>
        <begin position="138"/>
        <end position="159"/>
    </location>
</feature>
<evidence type="ECO:0000256" key="1">
    <source>
        <dbReference type="SAM" id="Phobius"/>
    </source>
</evidence>